<dbReference type="PRINTS" id="PR00193">
    <property type="entry name" value="MYOSINHEAVY"/>
</dbReference>
<keyword evidence="19" id="KW-1185">Reference proteome</keyword>
<dbReference type="InterPro" id="IPR036961">
    <property type="entry name" value="Kinesin_motor_dom_sf"/>
</dbReference>
<name>A0A9W9ZIP2_9CNID</name>
<dbReference type="Gene3D" id="2.30.30.40">
    <property type="entry name" value="SH3 Domains"/>
    <property type="match status" value="1"/>
</dbReference>
<dbReference type="Gene3D" id="6.20.240.20">
    <property type="match status" value="1"/>
</dbReference>
<feature type="region of interest" description="Disordered" evidence="13">
    <location>
        <begin position="713"/>
        <end position="734"/>
    </location>
</feature>
<dbReference type="SMART" id="SM00326">
    <property type="entry name" value="SH3"/>
    <property type="match status" value="1"/>
</dbReference>
<dbReference type="SMART" id="SM00295">
    <property type="entry name" value="B41"/>
    <property type="match status" value="1"/>
</dbReference>
<dbReference type="CDD" id="cd14473">
    <property type="entry name" value="FERM_B-lobe"/>
    <property type="match status" value="1"/>
</dbReference>
<dbReference type="SMART" id="SM00242">
    <property type="entry name" value="MYSc"/>
    <property type="match status" value="1"/>
</dbReference>
<dbReference type="InterPro" id="IPR051567">
    <property type="entry name" value="Unconventional_Myosin_ATPase"/>
</dbReference>
<evidence type="ECO:0000256" key="10">
    <source>
        <dbReference type="ARBA" id="ARBA00023203"/>
    </source>
</evidence>
<dbReference type="SUPFAM" id="SSF50044">
    <property type="entry name" value="SH3-domain"/>
    <property type="match status" value="1"/>
</dbReference>
<evidence type="ECO:0000256" key="8">
    <source>
        <dbReference type="ARBA" id="ARBA00023123"/>
    </source>
</evidence>
<dbReference type="GO" id="GO:0016459">
    <property type="term" value="C:myosin complex"/>
    <property type="evidence" value="ECO:0007669"/>
    <property type="project" value="UniProtKB-KW"/>
</dbReference>
<evidence type="ECO:0000313" key="19">
    <source>
        <dbReference type="Proteomes" id="UP001163046"/>
    </source>
</evidence>
<dbReference type="PROSITE" id="PS50096">
    <property type="entry name" value="IQ"/>
    <property type="match status" value="4"/>
</dbReference>
<feature type="region of interest" description="Actin-binding" evidence="12">
    <location>
        <begin position="429"/>
        <end position="451"/>
    </location>
</feature>
<dbReference type="InterPro" id="IPR001609">
    <property type="entry name" value="Myosin_head_motor_dom-like"/>
</dbReference>
<dbReference type="InterPro" id="IPR014352">
    <property type="entry name" value="FERM/acyl-CoA-bd_prot_sf"/>
</dbReference>
<dbReference type="Pfam" id="PF21989">
    <property type="entry name" value="RA_2"/>
    <property type="match status" value="1"/>
</dbReference>
<comment type="similarity">
    <text evidence="2 12">Belongs to the TRAFAC class myosin-kinesin ATPase superfamily. Myosin family.</text>
</comment>
<reference evidence="18" key="1">
    <citation type="submission" date="2023-01" db="EMBL/GenBank/DDBJ databases">
        <title>Genome assembly of the deep-sea coral Lophelia pertusa.</title>
        <authorList>
            <person name="Herrera S."/>
            <person name="Cordes E."/>
        </authorList>
    </citation>
    <scope>NUCLEOTIDE SEQUENCE</scope>
    <source>
        <strain evidence="18">USNM1676648</strain>
        <tissue evidence="18">Polyp</tissue>
    </source>
</reference>
<comment type="caution">
    <text evidence="18">The sequence shown here is derived from an EMBL/GenBank/DDBJ whole genome shotgun (WGS) entry which is preliminary data.</text>
</comment>
<keyword evidence="7" id="KW-0067">ATP-binding</keyword>
<dbReference type="GO" id="GO:0005524">
    <property type="term" value="F:ATP binding"/>
    <property type="evidence" value="ECO:0007669"/>
    <property type="project" value="UniProtKB-KW"/>
</dbReference>
<dbReference type="FunFam" id="3.10.20.90:FF:000036">
    <property type="entry name" value="Unconventional myosin-VIIa"/>
    <property type="match status" value="1"/>
</dbReference>
<evidence type="ECO:0000256" key="4">
    <source>
        <dbReference type="ARBA" id="ARBA00022490"/>
    </source>
</evidence>
<dbReference type="FunFam" id="1.10.10.820:FF:000001">
    <property type="entry name" value="Myosin heavy chain"/>
    <property type="match status" value="1"/>
</dbReference>
<dbReference type="Gene3D" id="3.40.850.10">
    <property type="entry name" value="Kinesin motor domain"/>
    <property type="match status" value="1"/>
</dbReference>
<accession>A0A9W9ZIP2</accession>
<dbReference type="CDD" id="cd17092">
    <property type="entry name" value="FERM1_F1_Myosin-VII"/>
    <property type="match status" value="1"/>
</dbReference>
<dbReference type="PROSITE" id="PS50057">
    <property type="entry name" value="FERM_3"/>
    <property type="match status" value="1"/>
</dbReference>
<protein>
    <recommendedName>
        <fullName evidence="20">Myosin-VIIa</fullName>
    </recommendedName>
</protein>
<dbReference type="Gene3D" id="1.20.120.720">
    <property type="entry name" value="Myosin VI head, motor domain, U50 subdomain"/>
    <property type="match status" value="1"/>
</dbReference>
<dbReference type="PROSITE" id="PS50002">
    <property type="entry name" value="SH3"/>
    <property type="match status" value="1"/>
</dbReference>
<dbReference type="PANTHER" id="PTHR22692">
    <property type="entry name" value="MYOSIN VII, XV"/>
    <property type="match status" value="1"/>
</dbReference>
<dbReference type="SUPFAM" id="SSF54236">
    <property type="entry name" value="Ubiquitin-like"/>
    <property type="match status" value="1"/>
</dbReference>
<keyword evidence="8 12" id="KW-0518">Myosin</keyword>
<feature type="domain" description="SH3" evidence="14">
    <location>
        <begin position="1381"/>
        <end position="1449"/>
    </location>
</feature>
<dbReference type="PROSITE" id="PS51016">
    <property type="entry name" value="MYTH4"/>
    <property type="match status" value="2"/>
</dbReference>
<dbReference type="CDD" id="cd13198">
    <property type="entry name" value="FERM_C1_MyoVII"/>
    <property type="match status" value="1"/>
</dbReference>
<evidence type="ECO:0000259" key="15">
    <source>
        <dbReference type="PROSITE" id="PS50057"/>
    </source>
</evidence>
<keyword evidence="4" id="KW-0963">Cytoplasm</keyword>
<evidence type="ECO:0000256" key="1">
    <source>
        <dbReference type="ARBA" id="ARBA00004496"/>
    </source>
</evidence>
<dbReference type="SMART" id="SM00015">
    <property type="entry name" value="IQ"/>
    <property type="match status" value="4"/>
</dbReference>
<dbReference type="EMBL" id="MU826350">
    <property type="protein sequence ID" value="KAJ7381368.1"/>
    <property type="molecule type" value="Genomic_DNA"/>
</dbReference>
<dbReference type="PROSITE" id="PS51456">
    <property type="entry name" value="MYOSIN_MOTOR"/>
    <property type="match status" value="1"/>
</dbReference>
<evidence type="ECO:0000256" key="11">
    <source>
        <dbReference type="PROSITE-ProRule" id="PRU00192"/>
    </source>
</evidence>
<dbReference type="Gene3D" id="1.25.40.530">
    <property type="entry name" value="MyTH4 domain"/>
    <property type="match status" value="1"/>
</dbReference>
<dbReference type="Gene3D" id="1.20.80.10">
    <property type="match status" value="1"/>
</dbReference>
<evidence type="ECO:0000256" key="5">
    <source>
        <dbReference type="ARBA" id="ARBA00022737"/>
    </source>
</evidence>
<feature type="domain" description="MyTH4" evidence="16">
    <location>
        <begin position="830"/>
        <end position="1068"/>
    </location>
</feature>
<keyword evidence="3 11" id="KW-0728">SH3 domain</keyword>
<dbReference type="InterPro" id="IPR041793">
    <property type="entry name" value="MyoVII_FERM_C1"/>
</dbReference>
<dbReference type="SUPFAM" id="SSF52540">
    <property type="entry name" value="P-loop containing nucleoside triphosphate hydrolases"/>
    <property type="match status" value="2"/>
</dbReference>
<evidence type="ECO:0000256" key="12">
    <source>
        <dbReference type="PROSITE-ProRule" id="PRU00782"/>
    </source>
</evidence>
<dbReference type="InterPro" id="IPR029071">
    <property type="entry name" value="Ubiquitin-like_domsf"/>
</dbReference>
<dbReference type="InterPro" id="IPR001452">
    <property type="entry name" value="SH3_domain"/>
</dbReference>
<dbReference type="InterPro" id="IPR000857">
    <property type="entry name" value="MyTH4_dom"/>
</dbReference>
<dbReference type="GO" id="GO:0003779">
    <property type="term" value="F:actin binding"/>
    <property type="evidence" value="ECO:0007669"/>
    <property type="project" value="UniProtKB-KW"/>
</dbReference>
<dbReference type="PANTHER" id="PTHR22692:SF33">
    <property type="entry name" value="MYOSIN"/>
    <property type="match status" value="1"/>
</dbReference>
<evidence type="ECO:0000259" key="17">
    <source>
        <dbReference type="PROSITE" id="PS51456"/>
    </source>
</evidence>
<dbReference type="InterPro" id="IPR011993">
    <property type="entry name" value="PH-like_dom_sf"/>
</dbReference>
<proteinExistence type="inferred from homology"/>
<comment type="subcellular location">
    <subcellularLocation>
        <location evidence="1">Cytoplasm</location>
    </subcellularLocation>
</comment>
<keyword evidence="5" id="KW-0677">Repeat</keyword>
<evidence type="ECO:0008006" key="20">
    <source>
        <dbReference type="Google" id="ProtNLM"/>
    </source>
</evidence>
<dbReference type="InterPro" id="IPR019748">
    <property type="entry name" value="FERM_central"/>
</dbReference>
<dbReference type="Pfam" id="PF00612">
    <property type="entry name" value="IQ"/>
    <property type="match status" value="3"/>
</dbReference>
<evidence type="ECO:0000256" key="9">
    <source>
        <dbReference type="ARBA" id="ARBA00023175"/>
    </source>
</evidence>
<evidence type="ECO:0000259" key="14">
    <source>
        <dbReference type="PROSITE" id="PS50002"/>
    </source>
</evidence>
<dbReference type="InterPro" id="IPR038185">
    <property type="entry name" value="MyTH4_dom_sf"/>
</dbReference>
<feature type="domain" description="FERM" evidence="15">
    <location>
        <begin position="1073"/>
        <end position="1386"/>
    </location>
</feature>
<sequence length="1567" mass="179533">MATLQSVAESFGNAKTVRNDNSSRFGKYIDVHFNKTGSIEGAKIDQYLLEKSRLVYQMPDERNYHIFYRMLAGMSSNERASLYLTDASDYYYLTQGNCISCEGMDDSDEFAIIKGAMKVLMFSQDDSWNIFKMLAAILHIGNLEFEATIRSTVDACDITDHELGKLVAGLLEVSYDNLVEAFTSRSTFARGEMIFSPVSTVKAVDIRDAFVKGIYGRIFIWIVNKINAAIFTDKVHPSAFRSSIGVLDIFGFENFNSNSFEQLCINYANENLQQFFVQHIFKLEQEEYNKEDIKWQHISFVDNQNVLDLIAQKPMNIIALVDEESRFPKGTDATMLQKINTHHKRSKLFLPPVNSRSSVFGIRHFAGTVCYSCKGFLDKNRDTFSADLVDLVGGSKSVFLLELFSRERAMGEDTRKRSPTLGAQFKKSLDLLMRTLSVCHPFFVRCIKPNDYKKPMRFDRPLCCRQLRYSGMMETIRIRKAGYPMRHTFKEFIDRYYMLSEGLTRDELDFQGLKNAAIKIAKRLLGNTDWQIGKTKVFLKDMQDIQLEDERDKLLTKRAILIQKVVRGFLIRQRYTKMKSGSILIQKTWRGFQERQKYIKIRNGMARLQATYRARVLASKYITLRERMKVFQAFCRGFLARQEYKNRLRSIIKIQSGIRVVLAKRRTQELRVEKKKREEAERLRKLEEERLKKAMAADAARKEAQRLHEERMAKIEQEEKEEHERKKREAEKKKHEIEVAEAMAKKRREEDVDDSKMVDEMFGFLPEEKTQAILSAPTAFKDLEPALEVEFATEEMSAVPAAPEPEEDVSRFKYSKFAATYFQGGATPIYIRRPLKQSLLPLTSEADSMAALAVWITILRFMGDLPEPKYITSQPDAKDSSVMSKIYDTLGRKYKAKEIDGVQDFGGSSDSLSKEKRETLRKKIVSLTLKRKSKITKDVTAKLKEADESGTLTEGYGPLSAQDRPTSNLEKLHFIIGHGILRPDLRDEIYCQICKQLTQNPSKSSHARGWILMSLCLGCFAPSEKYLKCFIGDGPPGYAPYCEERLRRTQQNGCRHQPPSWLELQATKSKKPLMLPITFMDGTTKTLLADSATTAKELCSQLADKISLTDQFGFSLYIALFDKVSSLGSGSDHVMDAISQCEQYAKEKGAKEMNAPWRLFFRKEIFSPWHDPTVDQIGTNLIYQQVVRGVKFGEYRCEKDEDLADVAAKQYYVEYGKDMLPERLLNLLPSYLPESQLQGGRVGIEKWAHLVMNCHKKGYYTAEKINPQKVKEDIVNYARYKWPLLFSRFYEAYQFSGPSLPKNDVIVAVNWTGVYVVDDQEHVLLDLQFPEITTVTSVRTMKSESSSFTLTTVKGDEYTFTSANSDDIQELVQFFLEGLRKRSKYVVAMVDYQSPAESSSFLSFKKGDVIILESDTGETVLNSGWCYGICERTARKGDFPAECVYVLPTIAKPSSDTLALFNDQSLESSEKIIATTQTAIFQEETEAFEKPHTLQEYSIDHFLPPPKRTLSKALQSQVKRRDKNIPWTFTKDPIKQPLLKRLAGQEELAQKATQIFLDILPITNATI</sequence>
<dbReference type="Gene3D" id="2.30.29.30">
    <property type="entry name" value="Pleckstrin-homology domain (PH domain)/Phosphotyrosine-binding domain (PTB)"/>
    <property type="match status" value="1"/>
</dbReference>
<dbReference type="Pfam" id="PF00784">
    <property type="entry name" value="MyTH4"/>
    <property type="match status" value="1"/>
</dbReference>
<evidence type="ECO:0000256" key="2">
    <source>
        <dbReference type="ARBA" id="ARBA00008314"/>
    </source>
</evidence>
<dbReference type="Gene3D" id="3.10.20.90">
    <property type="entry name" value="Phosphatidylinositol 3-kinase Catalytic Subunit, Chain A, domain 1"/>
    <property type="match status" value="1"/>
</dbReference>
<dbReference type="InterPro" id="IPR035963">
    <property type="entry name" value="FERM_2"/>
</dbReference>
<dbReference type="SMART" id="SM00139">
    <property type="entry name" value="MyTH4"/>
    <property type="match status" value="1"/>
</dbReference>
<evidence type="ECO:0000256" key="7">
    <source>
        <dbReference type="ARBA" id="ARBA00022840"/>
    </source>
</evidence>
<dbReference type="GO" id="GO:0003774">
    <property type="term" value="F:cytoskeletal motor activity"/>
    <property type="evidence" value="ECO:0007669"/>
    <property type="project" value="InterPro"/>
</dbReference>
<dbReference type="InterPro" id="IPR027417">
    <property type="entry name" value="P-loop_NTPase"/>
</dbReference>
<dbReference type="Gene3D" id="1.20.58.530">
    <property type="match status" value="1"/>
</dbReference>
<keyword evidence="6" id="KW-0547">Nucleotide-binding</keyword>
<evidence type="ECO:0000256" key="6">
    <source>
        <dbReference type="ARBA" id="ARBA00022741"/>
    </source>
</evidence>
<dbReference type="InterPro" id="IPR019749">
    <property type="entry name" value="Band_41_domain"/>
</dbReference>
<dbReference type="Proteomes" id="UP001163046">
    <property type="component" value="Unassembled WGS sequence"/>
</dbReference>
<dbReference type="InterPro" id="IPR000299">
    <property type="entry name" value="FERM_domain"/>
</dbReference>
<comment type="caution">
    <text evidence="12">Lacks conserved residue(s) required for the propagation of feature annotation.</text>
</comment>
<dbReference type="SUPFAM" id="SSF47031">
    <property type="entry name" value="Second domain of FERM"/>
    <property type="match status" value="1"/>
</dbReference>
<dbReference type="Pfam" id="PF21998">
    <property type="entry name" value="FERM_C1_MyoVII"/>
    <property type="match status" value="1"/>
</dbReference>
<dbReference type="FunFam" id="2.30.29.30:FF:000075">
    <property type="entry name" value="unconventional myosin-VIIa"/>
    <property type="match status" value="1"/>
</dbReference>
<dbReference type="InterPro" id="IPR000048">
    <property type="entry name" value="IQ_motif_EF-hand-BS"/>
</dbReference>
<dbReference type="OrthoDB" id="6108017at2759"/>
<dbReference type="Gene3D" id="1.10.10.820">
    <property type="match status" value="1"/>
</dbReference>
<dbReference type="FunFam" id="1.20.80.10:FF:000013">
    <property type="entry name" value="Unconventional myosin-VIIa"/>
    <property type="match status" value="1"/>
</dbReference>
<keyword evidence="10 12" id="KW-0009">Actin-binding</keyword>
<dbReference type="InterPro" id="IPR036028">
    <property type="entry name" value="SH3-like_dom_sf"/>
</dbReference>
<dbReference type="Gene3D" id="1.20.5.190">
    <property type="match status" value="2"/>
</dbReference>
<evidence type="ECO:0000313" key="18">
    <source>
        <dbReference type="EMBL" id="KAJ7381368.1"/>
    </source>
</evidence>
<evidence type="ECO:0000259" key="16">
    <source>
        <dbReference type="PROSITE" id="PS51016"/>
    </source>
</evidence>
<evidence type="ECO:0000256" key="13">
    <source>
        <dbReference type="SAM" id="MobiDB-lite"/>
    </source>
</evidence>
<feature type="domain" description="Myosin motor" evidence="17">
    <location>
        <begin position="1"/>
        <end position="552"/>
    </location>
</feature>
<evidence type="ECO:0000256" key="3">
    <source>
        <dbReference type="ARBA" id="ARBA00022443"/>
    </source>
</evidence>
<organism evidence="18 19">
    <name type="scientific">Desmophyllum pertusum</name>
    <dbReference type="NCBI Taxonomy" id="174260"/>
    <lineage>
        <taxon>Eukaryota</taxon>
        <taxon>Metazoa</taxon>
        <taxon>Cnidaria</taxon>
        <taxon>Anthozoa</taxon>
        <taxon>Hexacorallia</taxon>
        <taxon>Scleractinia</taxon>
        <taxon>Caryophylliina</taxon>
        <taxon>Caryophylliidae</taxon>
        <taxon>Desmophyllum</taxon>
    </lineage>
</organism>
<feature type="domain" description="MyTH4" evidence="16">
    <location>
        <begin position="1529"/>
        <end position="1567"/>
    </location>
</feature>
<keyword evidence="9" id="KW-0505">Motor protein</keyword>
<gene>
    <name evidence="18" type="ORF">OS493_001500</name>
</gene>
<dbReference type="Pfam" id="PF00063">
    <property type="entry name" value="Myosin_head"/>
    <property type="match status" value="1"/>
</dbReference>
<dbReference type="GO" id="GO:0005737">
    <property type="term" value="C:cytoplasm"/>
    <property type="evidence" value="ECO:0007669"/>
    <property type="project" value="UniProtKB-SubCell"/>
</dbReference>